<dbReference type="GO" id="GO:0097367">
    <property type="term" value="F:carbohydrate derivative binding"/>
    <property type="evidence" value="ECO:0007669"/>
    <property type="project" value="InterPro"/>
</dbReference>
<keyword evidence="3" id="KW-0413">Isomerase</keyword>
<dbReference type="InterPro" id="IPR046348">
    <property type="entry name" value="SIS_dom_sf"/>
</dbReference>
<dbReference type="GO" id="GO:0005829">
    <property type="term" value="C:cytosol"/>
    <property type="evidence" value="ECO:0007669"/>
    <property type="project" value="TreeGrafter"/>
</dbReference>
<evidence type="ECO:0000256" key="2">
    <source>
        <dbReference type="ARBA" id="ARBA00023152"/>
    </source>
</evidence>
<evidence type="ECO:0000256" key="1">
    <source>
        <dbReference type="ARBA" id="ARBA00022432"/>
    </source>
</evidence>
<sequence>MDICTITFICPGTVGCRYVRDGKNVVPDVCNVLDKIMDFSEKVLSGSSWELPRKPPKDMFAIGIDASFLGPLFVHLALQTDPQAVEFAKRRHLCFVKKEEMDQLDKFVKNFGIDPNYAFAFWDLVGGHYSDCAPIDGVLLPYEAGERQIWNKWLIQGRVILRDFIGISRAVNLGTLMTAEKLRKGNVPRHLIRIRYGPSLSFASISYAYKIGQLMRSEENKL</sequence>
<keyword evidence="1" id="KW-0312">Gluconeogenesis</keyword>
<dbReference type="SUPFAM" id="SSF53697">
    <property type="entry name" value="SIS domain"/>
    <property type="match status" value="1"/>
</dbReference>
<proteinExistence type="predicted"/>
<dbReference type="Gene3D" id="3.40.50.10490">
    <property type="entry name" value="Glucose-6-phosphate isomerase like protein, domain 1"/>
    <property type="match status" value="1"/>
</dbReference>
<dbReference type="GO" id="GO:0048029">
    <property type="term" value="F:monosaccharide binding"/>
    <property type="evidence" value="ECO:0007669"/>
    <property type="project" value="TreeGrafter"/>
</dbReference>
<protein>
    <submittedName>
        <fullName evidence="4">Uncharacterized protein</fullName>
    </submittedName>
</protein>
<dbReference type="PANTHER" id="PTHR11469">
    <property type="entry name" value="GLUCOSE-6-PHOSPHATE ISOMERASE"/>
    <property type="match status" value="1"/>
</dbReference>
<dbReference type="GO" id="GO:0051156">
    <property type="term" value="P:glucose 6-phosphate metabolic process"/>
    <property type="evidence" value="ECO:0007669"/>
    <property type="project" value="TreeGrafter"/>
</dbReference>
<dbReference type="AlphaFoldDB" id="A0A9D3UI78"/>
<evidence type="ECO:0000313" key="4">
    <source>
        <dbReference type="EMBL" id="KAH1045420.1"/>
    </source>
</evidence>
<gene>
    <name evidence="4" type="ORF">J1N35_036204</name>
</gene>
<dbReference type="GO" id="GO:0006096">
    <property type="term" value="P:glycolytic process"/>
    <property type="evidence" value="ECO:0007669"/>
    <property type="project" value="UniProtKB-KW"/>
</dbReference>
<dbReference type="GO" id="GO:0006094">
    <property type="term" value="P:gluconeogenesis"/>
    <property type="evidence" value="ECO:0007669"/>
    <property type="project" value="UniProtKB-KW"/>
</dbReference>
<evidence type="ECO:0000313" key="5">
    <source>
        <dbReference type="Proteomes" id="UP000828251"/>
    </source>
</evidence>
<name>A0A9D3UI78_9ROSI</name>
<dbReference type="OrthoDB" id="5831190at2759"/>
<dbReference type="GO" id="GO:0004347">
    <property type="term" value="F:glucose-6-phosphate isomerase activity"/>
    <property type="evidence" value="ECO:0007669"/>
    <property type="project" value="InterPro"/>
</dbReference>
<dbReference type="Pfam" id="PF00342">
    <property type="entry name" value="PGI"/>
    <property type="match status" value="2"/>
</dbReference>
<evidence type="ECO:0000256" key="3">
    <source>
        <dbReference type="ARBA" id="ARBA00023235"/>
    </source>
</evidence>
<reference evidence="4 5" key="1">
    <citation type="journal article" date="2021" name="Plant Biotechnol. J.">
        <title>Multi-omics assisted identification of the key and species-specific regulatory components of drought-tolerant mechanisms in Gossypium stocksii.</title>
        <authorList>
            <person name="Yu D."/>
            <person name="Ke L."/>
            <person name="Zhang D."/>
            <person name="Wu Y."/>
            <person name="Sun Y."/>
            <person name="Mei J."/>
            <person name="Sun J."/>
            <person name="Sun Y."/>
        </authorList>
    </citation>
    <scope>NUCLEOTIDE SEQUENCE [LARGE SCALE GENOMIC DNA]</scope>
    <source>
        <strain evidence="5">cv. E1</strain>
        <tissue evidence="4">Leaf</tissue>
    </source>
</reference>
<accession>A0A9D3UI78</accession>
<dbReference type="EMBL" id="JAIQCV010000011">
    <property type="protein sequence ID" value="KAH1045420.1"/>
    <property type="molecule type" value="Genomic_DNA"/>
</dbReference>
<keyword evidence="2" id="KW-0324">Glycolysis</keyword>
<dbReference type="PANTHER" id="PTHR11469:SF1">
    <property type="entry name" value="GLUCOSE-6-PHOSPHATE ISOMERASE"/>
    <property type="match status" value="1"/>
</dbReference>
<dbReference type="InterPro" id="IPR001672">
    <property type="entry name" value="G6P_Isomerase"/>
</dbReference>
<dbReference type="Proteomes" id="UP000828251">
    <property type="component" value="Unassembled WGS sequence"/>
</dbReference>
<keyword evidence="5" id="KW-1185">Reference proteome</keyword>
<organism evidence="4 5">
    <name type="scientific">Gossypium stocksii</name>
    <dbReference type="NCBI Taxonomy" id="47602"/>
    <lineage>
        <taxon>Eukaryota</taxon>
        <taxon>Viridiplantae</taxon>
        <taxon>Streptophyta</taxon>
        <taxon>Embryophyta</taxon>
        <taxon>Tracheophyta</taxon>
        <taxon>Spermatophyta</taxon>
        <taxon>Magnoliopsida</taxon>
        <taxon>eudicotyledons</taxon>
        <taxon>Gunneridae</taxon>
        <taxon>Pentapetalae</taxon>
        <taxon>rosids</taxon>
        <taxon>malvids</taxon>
        <taxon>Malvales</taxon>
        <taxon>Malvaceae</taxon>
        <taxon>Malvoideae</taxon>
        <taxon>Gossypium</taxon>
    </lineage>
</organism>
<comment type="caution">
    <text evidence="4">The sequence shown here is derived from an EMBL/GenBank/DDBJ whole genome shotgun (WGS) entry which is preliminary data.</text>
</comment>